<name>A0A8H6I4G1_9AGAR</name>
<keyword evidence="7" id="KW-1185">Reference proteome</keyword>
<dbReference type="GO" id="GO:0005634">
    <property type="term" value="C:nucleus"/>
    <property type="evidence" value="ECO:0007669"/>
    <property type="project" value="UniProtKB-SubCell"/>
</dbReference>
<feature type="compositionally biased region" description="Basic residues" evidence="4">
    <location>
        <begin position="966"/>
        <end position="975"/>
    </location>
</feature>
<evidence type="ECO:0000313" key="7">
    <source>
        <dbReference type="Proteomes" id="UP000521943"/>
    </source>
</evidence>
<evidence type="ECO:0000256" key="1">
    <source>
        <dbReference type="ARBA" id="ARBA00037349"/>
    </source>
</evidence>
<dbReference type="GO" id="GO:0016973">
    <property type="term" value="P:poly(A)+ mRNA export from nucleus"/>
    <property type="evidence" value="ECO:0007669"/>
    <property type="project" value="TreeGrafter"/>
</dbReference>
<feature type="compositionally biased region" description="Basic residues" evidence="4">
    <location>
        <begin position="122"/>
        <end position="132"/>
    </location>
</feature>
<feature type="compositionally biased region" description="Basic and acidic residues" evidence="4">
    <location>
        <begin position="31"/>
        <end position="49"/>
    </location>
</feature>
<evidence type="ECO:0000313" key="6">
    <source>
        <dbReference type="EMBL" id="KAF6757186.1"/>
    </source>
</evidence>
<feature type="region of interest" description="Disordered" evidence="4">
    <location>
        <begin position="121"/>
        <end position="140"/>
    </location>
</feature>
<evidence type="ECO:0000256" key="3">
    <source>
        <dbReference type="PROSITE-ProRule" id="PRU00649"/>
    </source>
</evidence>
<feature type="region of interest" description="Disordered" evidence="4">
    <location>
        <begin position="630"/>
        <end position="698"/>
    </location>
</feature>
<feature type="region of interest" description="Disordered" evidence="4">
    <location>
        <begin position="727"/>
        <end position="914"/>
    </location>
</feature>
<feature type="compositionally biased region" description="Basic and acidic residues" evidence="4">
    <location>
        <begin position="760"/>
        <end position="778"/>
    </location>
</feature>
<dbReference type="Pfam" id="PF08711">
    <property type="entry name" value="Med26"/>
    <property type="match status" value="1"/>
</dbReference>
<accession>A0A8H6I4G1</accession>
<gene>
    <name evidence="6" type="ORF">DFP72DRAFT_809467</name>
</gene>
<proteinExistence type="inferred from homology"/>
<feature type="region of interest" description="Disordered" evidence="4">
    <location>
        <begin position="1"/>
        <end position="112"/>
    </location>
</feature>
<dbReference type="Proteomes" id="UP000521943">
    <property type="component" value="Unassembled WGS sequence"/>
</dbReference>
<evidence type="ECO:0000259" key="5">
    <source>
        <dbReference type="PROSITE" id="PS51319"/>
    </source>
</evidence>
<dbReference type="InterPro" id="IPR035441">
    <property type="entry name" value="TFIIS/LEDGF_dom_sf"/>
</dbReference>
<dbReference type="Gene3D" id="1.20.930.10">
    <property type="entry name" value="Conserved domain common to transcription factors TFIIS, elongin A, CRSP70"/>
    <property type="match status" value="1"/>
</dbReference>
<reference evidence="6 7" key="1">
    <citation type="submission" date="2020-07" db="EMBL/GenBank/DDBJ databases">
        <title>Comparative genomics of pyrophilous fungi reveals a link between fire events and developmental genes.</title>
        <authorList>
            <consortium name="DOE Joint Genome Institute"/>
            <person name="Steindorff A.S."/>
            <person name="Carver A."/>
            <person name="Calhoun S."/>
            <person name="Stillman K."/>
            <person name="Liu H."/>
            <person name="Lipzen A."/>
            <person name="Pangilinan J."/>
            <person name="Labutti K."/>
            <person name="Bruns T.D."/>
            <person name="Grigoriev I.V."/>
        </authorList>
    </citation>
    <scope>NUCLEOTIDE SEQUENCE [LARGE SCALE GENOMIC DNA]</scope>
    <source>
        <strain evidence="6 7">CBS 144469</strain>
    </source>
</reference>
<comment type="subcellular location">
    <subcellularLocation>
        <location evidence="3">Nucleus</location>
    </subcellularLocation>
</comment>
<dbReference type="PANTHER" id="PTHR46010">
    <property type="entry name" value="PROTEIN IWS1 HOMOLOG"/>
    <property type="match status" value="1"/>
</dbReference>
<dbReference type="AlphaFoldDB" id="A0A8H6I4G1"/>
<organism evidence="6 7">
    <name type="scientific">Ephemerocybe angulata</name>
    <dbReference type="NCBI Taxonomy" id="980116"/>
    <lineage>
        <taxon>Eukaryota</taxon>
        <taxon>Fungi</taxon>
        <taxon>Dikarya</taxon>
        <taxon>Basidiomycota</taxon>
        <taxon>Agaricomycotina</taxon>
        <taxon>Agaricomycetes</taxon>
        <taxon>Agaricomycetidae</taxon>
        <taxon>Agaricales</taxon>
        <taxon>Agaricineae</taxon>
        <taxon>Psathyrellaceae</taxon>
        <taxon>Ephemerocybe</taxon>
    </lineage>
</organism>
<dbReference type="PROSITE" id="PS51319">
    <property type="entry name" value="TFIIS_N"/>
    <property type="match status" value="1"/>
</dbReference>
<comment type="function">
    <text evidence="1">Transcription factor involved in RNA polymerase II transcription regulation. May function in both SPT15/TBP post-recruitment and recruitment steps of transcription.</text>
</comment>
<feature type="compositionally biased region" description="Low complexity" evidence="4">
    <location>
        <begin position="808"/>
        <end position="824"/>
    </location>
</feature>
<dbReference type="InterPro" id="IPR051037">
    <property type="entry name" value="RNAPII_TF_IWS1"/>
</dbReference>
<feature type="compositionally biased region" description="Polar residues" evidence="4">
    <location>
        <begin position="934"/>
        <end position="945"/>
    </location>
</feature>
<feature type="compositionally biased region" description="Low complexity" evidence="4">
    <location>
        <begin position="669"/>
        <end position="686"/>
    </location>
</feature>
<feature type="domain" description="TFIIS N-terminal" evidence="5">
    <location>
        <begin position="201"/>
        <end position="279"/>
    </location>
</feature>
<feature type="compositionally biased region" description="Basic and acidic residues" evidence="4">
    <location>
        <begin position="871"/>
        <end position="885"/>
    </location>
</feature>
<dbReference type="OrthoDB" id="433738at2759"/>
<protein>
    <recommendedName>
        <fullName evidence="5">TFIIS N-terminal domain-containing protein</fullName>
    </recommendedName>
</protein>
<dbReference type="PANTHER" id="PTHR46010:SF1">
    <property type="entry name" value="PROTEIN IWS1 HOMOLOG"/>
    <property type="match status" value="1"/>
</dbReference>
<evidence type="ECO:0000256" key="2">
    <source>
        <dbReference type="ARBA" id="ARBA00037992"/>
    </source>
</evidence>
<feature type="compositionally biased region" description="Basic residues" evidence="4">
    <location>
        <begin position="791"/>
        <end position="800"/>
    </location>
</feature>
<dbReference type="InterPro" id="IPR017923">
    <property type="entry name" value="TFIIS_N"/>
</dbReference>
<evidence type="ECO:0000256" key="4">
    <source>
        <dbReference type="SAM" id="MobiDB-lite"/>
    </source>
</evidence>
<sequence length="1008" mass="111224">MGRDLEREVFGGSESELSDEEEEEQLQVPRQRQEKARSKSREVYDHESSAGDSEDDYVAEKASGSKPKRRLQRKTGGDEDGGRPPQRKRKRAQPVEEVNLDDLPPEQAKKIRINQKLDAILKPKKGQRRSKKKRDDEALDSFADDEVARLREAMSTAADEDIRANSEKQPATAKLRLLSEAMDTLRKASLAQSMIDNNLLEAVKRWLEPLPDRSLPALNIQRELFTTIRKMEFIDTSVLKESGLGKIVLFYTKCKRVTPDIARIANDLVSAWSRPIIKRSASYRDRIIPTAATGDGDLRAGERLNAILARAKAADKHRVRKNAVAIPQRELGNYTVAPKAKGGLSRSNQSVDVDVERRRKNAERLRSLTRKRLLCVASLSSGRRRPRRARSVPRRPLVSNNHLYPSIFIISLLNMHSRPGVSPLAIVLPHPPLPRRRPSLLSIDSNGSGPRTPRSCGSPVTSAIFCAPSRRSTDSWNSSNADELEWEWKPDQVLLLSRTLDALPAHLVTPFNGPIPPANLLDKIARGVSDAKGPIEWPHSLRATRVKLIELSRLKAKEEALAERRRNLIVEEPEVEIVDGESNYSYMHGGLERPIGIGGRRPLYRQSSMDFLDPAGADEKQTDNIARLSRRLQRSDRAFPTPGFHPYSRRNHHAHRRSTSPPPLTKVPSLISPSSQSSDTVDSIGSFGSDPGAKRRSVSSISSMSIISDLSSGIAIPDPRVQRIRRSDSFSMGAPPPPSKDRIKPGSALKRAPSYGAMAQEKKRGYVASHEGHVRRDSGSYPSSDEEEKKRSKHAKKQRTKTPPTAPQSPVAAPTTPSSASSPPRNVKASAKPPPVPEKDRNFIRGRKVVTPPQDENTRVPVSPAKVKKVAKVEGAVKRPADKRPGAGMNLQRNPSMFGPELPKPPRAPVQSIPMSPARARGFFIAPKVARSPSPAQATPLSPLSLSPAAQIVPDTPMSPSPQTKTLRRVKRLAPARRISFGSLIGGEDDGGHGESERSCLGTAFQLL</sequence>
<comment type="caution">
    <text evidence="6">The sequence shown here is derived from an EMBL/GenBank/DDBJ whole genome shotgun (WGS) entry which is preliminary data.</text>
</comment>
<feature type="compositionally biased region" description="Basic residues" evidence="4">
    <location>
        <begin position="647"/>
        <end position="658"/>
    </location>
</feature>
<comment type="similarity">
    <text evidence="2">Belongs to the IWS1 family.</text>
</comment>
<feature type="region of interest" description="Disordered" evidence="4">
    <location>
        <begin position="931"/>
        <end position="1002"/>
    </location>
</feature>
<feature type="compositionally biased region" description="Acidic residues" evidence="4">
    <location>
        <begin position="16"/>
        <end position="25"/>
    </location>
</feature>
<keyword evidence="3" id="KW-0539">Nucleus</keyword>
<dbReference type="EMBL" id="JACGCI010000023">
    <property type="protein sequence ID" value="KAF6757186.1"/>
    <property type="molecule type" value="Genomic_DNA"/>
</dbReference>